<protein>
    <recommendedName>
        <fullName evidence="5">Exostosin GT47 domain-containing protein</fullName>
    </recommendedName>
</protein>
<gene>
    <name evidence="6" type="ORF">PPAR00522_LOCUS20019</name>
</gene>
<accession>A0A7S0YUX1</accession>
<organism evidence="6">
    <name type="scientific">Polytomella parva</name>
    <dbReference type="NCBI Taxonomy" id="51329"/>
    <lineage>
        <taxon>Eukaryota</taxon>
        <taxon>Viridiplantae</taxon>
        <taxon>Chlorophyta</taxon>
        <taxon>core chlorophytes</taxon>
        <taxon>Chlorophyceae</taxon>
        <taxon>CS clade</taxon>
        <taxon>Chlamydomonadales</taxon>
        <taxon>Chlamydomonadaceae</taxon>
        <taxon>Polytomella</taxon>
    </lineage>
</organism>
<evidence type="ECO:0000259" key="5">
    <source>
        <dbReference type="Pfam" id="PF03016"/>
    </source>
</evidence>
<name>A0A7S0YUX1_9CHLO</name>
<evidence type="ECO:0000256" key="4">
    <source>
        <dbReference type="SAM" id="MobiDB-lite"/>
    </source>
</evidence>
<dbReference type="GO" id="GO:0000139">
    <property type="term" value="C:Golgi membrane"/>
    <property type="evidence" value="ECO:0007669"/>
    <property type="project" value="UniProtKB-SubCell"/>
</dbReference>
<dbReference type="AlphaFoldDB" id="A0A7S0YUX1"/>
<feature type="compositionally biased region" description="Polar residues" evidence="4">
    <location>
        <begin position="49"/>
        <end position="63"/>
    </location>
</feature>
<evidence type="ECO:0000256" key="3">
    <source>
        <dbReference type="ARBA" id="ARBA00023034"/>
    </source>
</evidence>
<feature type="compositionally biased region" description="Low complexity" evidence="4">
    <location>
        <begin position="64"/>
        <end position="96"/>
    </location>
</feature>
<comment type="subcellular location">
    <subcellularLocation>
        <location evidence="1">Golgi apparatus membrane</location>
        <topology evidence="1">Single-pass type II membrane protein</topology>
    </subcellularLocation>
</comment>
<dbReference type="GO" id="GO:0016757">
    <property type="term" value="F:glycosyltransferase activity"/>
    <property type="evidence" value="ECO:0007669"/>
    <property type="project" value="InterPro"/>
</dbReference>
<sequence length="579" mass="66944">MYHWTNNSYFPPGALRPFVNDSLNPFFPIMSRTQIQTRSNMNPADPEEAQQSAPQGGIQSSLLPSNTTSVTPNTTRIPSTSTLSTSNNPSTSIPSTVNRSPKPSQREESKRGMGLGRLRPLIYVYDSPLSSSNILQYSVGANICSWRYLGPPGNISYWMGGQYNVETYFHEALMTSEHRTFDPEEADFFYVPVYLSCLMSPVMNSREQPQLTPTLTNKRVMHGTYLYHHAYEHIRQNYPFWNRSHGHDHIFLTPHDEGACYLPYDVYVNSTLLTSWGRTDINHTSGTTFIYDNYSDFSDETKSFGAMWQNLMGRHPCYDPVKDLVIPAFKSPRKYIHSPLMDYPPMKRDILFYARGNMGTANDPMYSRNIRQKLLSLSVKHQWDKNFSIYVIEKSDFKDYYRPCIKDMYSHQLARSKFCAVVPGDGFSSRFEDAVVHGCIPIIIQDRVHMPFESILDIDSFSVRLSESKVDEHLPHVLLSISDEQVERMQRRLGTVYHRFMYYTGVLFPEELSLIRSKTSHCVNRQLKASATKTIWPKGHAFQHLKHLPHRSDAFYTVMQWLRWRWEVLEAQGKVPVKL</sequence>
<evidence type="ECO:0000313" key="6">
    <source>
        <dbReference type="EMBL" id="CAD8789212.1"/>
    </source>
</evidence>
<proteinExistence type="inferred from homology"/>
<dbReference type="PANTHER" id="PTHR11062">
    <property type="entry name" value="EXOSTOSIN HEPARAN SULFATE GLYCOSYLTRANSFERASE -RELATED"/>
    <property type="match status" value="1"/>
</dbReference>
<dbReference type="InterPro" id="IPR004263">
    <property type="entry name" value="Exostosin"/>
</dbReference>
<keyword evidence="3" id="KW-0333">Golgi apparatus</keyword>
<comment type="similarity">
    <text evidence="2">Belongs to the glycosyltransferase 47 family.</text>
</comment>
<dbReference type="EMBL" id="HBFM01030700">
    <property type="protein sequence ID" value="CAD8789212.1"/>
    <property type="molecule type" value="Transcribed_RNA"/>
</dbReference>
<dbReference type="PANTHER" id="PTHR11062:SF268">
    <property type="entry name" value="FAMILY PROTEIN, PUTATIVE, EXPRESSED-RELATED"/>
    <property type="match status" value="1"/>
</dbReference>
<dbReference type="Pfam" id="PF03016">
    <property type="entry name" value="Exostosin_GT47"/>
    <property type="match status" value="1"/>
</dbReference>
<reference evidence="6" key="1">
    <citation type="submission" date="2021-01" db="EMBL/GenBank/DDBJ databases">
        <authorList>
            <person name="Corre E."/>
            <person name="Pelletier E."/>
            <person name="Niang G."/>
            <person name="Scheremetjew M."/>
            <person name="Finn R."/>
            <person name="Kale V."/>
            <person name="Holt S."/>
            <person name="Cochrane G."/>
            <person name="Meng A."/>
            <person name="Brown T."/>
            <person name="Cohen L."/>
        </authorList>
    </citation>
    <scope>NUCLEOTIDE SEQUENCE</scope>
    <source>
        <strain evidence="6">SAG 63-3</strain>
    </source>
</reference>
<feature type="domain" description="Exostosin GT47" evidence="5">
    <location>
        <begin position="121"/>
        <end position="478"/>
    </location>
</feature>
<feature type="region of interest" description="Disordered" evidence="4">
    <location>
        <begin position="38"/>
        <end position="113"/>
    </location>
</feature>
<evidence type="ECO:0000256" key="1">
    <source>
        <dbReference type="ARBA" id="ARBA00004323"/>
    </source>
</evidence>
<evidence type="ECO:0000256" key="2">
    <source>
        <dbReference type="ARBA" id="ARBA00010271"/>
    </source>
</evidence>
<dbReference type="InterPro" id="IPR040911">
    <property type="entry name" value="Exostosin_GT47"/>
</dbReference>